<proteinExistence type="predicted"/>
<reference evidence="1" key="2">
    <citation type="journal article" date="2015" name="Data Brief">
        <title>Shoot transcriptome of the giant reed, Arundo donax.</title>
        <authorList>
            <person name="Barrero R.A."/>
            <person name="Guerrero F.D."/>
            <person name="Moolhuijzen P."/>
            <person name="Goolsby J.A."/>
            <person name="Tidwell J."/>
            <person name="Bellgard S.E."/>
            <person name="Bellgard M.I."/>
        </authorList>
    </citation>
    <scope>NUCLEOTIDE SEQUENCE</scope>
    <source>
        <tissue evidence="1">Shoot tissue taken approximately 20 cm above the soil surface</tissue>
    </source>
</reference>
<evidence type="ECO:0000313" key="1">
    <source>
        <dbReference type="EMBL" id="JAD29685.1"/>
    </source>
</evidence>
<dbReference type="EMBL" id="GBRH01268210">
    <property type="protein sequence ID" value="JAD29685.1"/>
    <property type="molecule type" value="Transcribed_RNA"/>
</dbReference>
<protein>
    <submittedName>
        <fullName evidence="1">Uncharacterized protein</fullName>
    </submittedName>
</protein>
<reference evidence="1" key="1">
    <citation type="submission" date="2014-09" db="EMBL/GenBank/DDBJ databases">
        <authorList>
            <person name="Magalhaes I.L.F."/>
            <person name="Oliveira U."/>
            <person name="Santos F.R."/>
            <person name="Vidigal T.H.D.A."/>
            <person name="Brescovit A.D."/>
            <person name="Santos A.J."/>
        </authorList>
    </citation>
    <scope>NUCLEOTIDE SEQUENCE</scope>
    <source>
        <tissue evidence="1">Shoot tissue taken approximately 20 cm above the soil surface</tissue>
    </source>
</reference>
<accession>A0A0A8YYY8</accession>
<organism evidence="1">
    <name type="scientific">Arundo donax</name>
    <name type="common">Giant reed</name>
    <name type="synonym">Donax arundinaceus</name>
    <dbReference type="NCBI Taxonomy" id="35708"/>
    <lineage>
        <taxon>Eukaryota</taxon>
        <taxon>Viridiplantae</taxon>
        <taxon>Streptophyta</taxon>
        <taxon>Embryophyta</taxon>
        <taxon>Tracheophyta</taxon>
        <taxon>Spermatophyta</taxon>
        <taxon>Magnoliopsida</taxon>
        <taxon>Liliopsida</taxon>
        <taxon>Poales</taxon>
        <taxon>Poaceae</taxon>
        <taxon>PACMAD clade</taxon>
        <taxon>Arundinoideae</taxon>
        <taxon>Arundineae</taxon>
        <taxon>Arundo</taxon>
    </lineage>
</organism>
<dbReference type="AlphaFoldDB" id="A0A0A8YYY8"/>
<sequence>MRKLSCQNHKMLPWDPFIIK</sequence>
<name>A0A0A8YYY8_ARUDO</name>